<evidence type="ECO:0008006" key="3">
    <source>
        <dbReference type="Google" id="ProtNLM"/>
    </source>
</evidence>
<dbReference type="Proteomes" id="UP000239241">
    <property type="component" value="Unassembled WGS sequence"/>
</dbReference>
<protein>
    <recommendedName>
        <fullName evidence="3">Glycosyltransferase</fullName>
    </recommendedName>
</protein>
<dbReference type="PANTHER" id="PTHR12526:SF590">
    <property type="entry name" value="ALPHA-MALTOSE-1-PHOSPHATE SYNTHASE"/>
    <property type="match status" value="1"/>
</dbReference>
<dbReference type="RefSeq" id="WP_104290895.1">
    <property type="nucleotide sequence ID" value="NZ_PSXY01000023.1"/>
</dbReference>
<dbReference type="Gene3D" id="3.40.50.2000">
    <property type="entry name" value="Glycogen Phosphorylase B"/>
    <property type="match status" value="2"/>
</dbReference>
<proteinExistence type="predicted"/>
<sequence length="354" mass="38239">MNPTADSARPSVEVLFPVERDLRRWRDRHAAGEVPGEWPYGLDALRGYDADVQVAALEAPSRVASLRDRVAPLRPRPAARTGAGPRDIGVTWDENAARRMLLTRPHREMYTGVIWVTDMLARGQDVGRMRDVLRRMDGLWVISRGQVEPLREFVGLDGPPVSFFAFGVDGDFYPARPMPTRPCVVSVGGDRDRDPAALFAALARVHQAVPEAEIVVQSASDIAAPEGVRKVPYFTHSELADLYARASVIAVATRDNLHVSGMTVSLEAMATGRPVVMTSTPGVEDYVDPGRTGLLTPVGDPDAMADAVVALLRDPARAARYGEAGRRDVETRVGTAHLAAGLADLIGLRPTSGA</sequence>
<dbReference type="PANTHER" id="PTHR12526">
    <property type="entry name" value="GLYCOSYLTRANSFERASE"/>
    <property type="match status" value="1"/>
</dbReference>
<dbReference type="CDD" id="cd03801">
    <property type="entry name" value="GT4_PimA-like"/>
    <property type="match status" value="1"/>
</dbReference>
<gene>
    <name evidence="1" type="ORF">C5E16_12335</name>
</gene>
<dbReference type="AlphaFoldDB" id="A0A2S5VRP0"/>
<dbReference type="EMBL" id="PSXY01000023">
    <property type="protein sequence ID" value="PPF66122.1"/>
    <property type="molecule type" value="Genomic_DNA"/>
</dbReference>
<evidence type="ECO:0000313" key="1">
    <source>
        <dbReference type="EMBL" id="PPF66122.1"/>
    </source>
</evidence>
<organism evidence="1 2">
    <name type="scientific">Clavibacter michiganensis</name>
    <dbReference type="NCBI Taxonomy" id="28447"/>
    <lineage>
        <taxon>Bacteria</taxon>
        <taxon>Bacillati</taxon>
        <taxon>Actinomycetota</taxon>
        <taxon>Actinomycetes</taxon>
        <taxon>Micrococcales</taxon>
        <taxon>Microbacteriaceae</taxon>
        <taxon>Clavibacter</taxon>
    </lineage>
</organism>
<dbReference type="Pfam" id="PF13692">
    <property type="entry name" value="Glyco_trans_1_4"/>
    <property type="match status" value="1"/>
</dbReference>
<dbReference type="GO" id="GO:0016757">
    <property type="term" value="F:glycosyltransferase activity"/>
    <property type="evidence" value="ECO:0007669"/>
    <property type="project" value="TreeGrafter"/>
</dbReference>
<dbReference type="SUPFAM" id="SSF53756">
    <property type="entry name" value="UDP-Glycosyltransferase/glycogen phosphorylase"/>
    <property type="match status" value="1"/>
</dbReference>
<name>A0A2S5VRP0_9MICO</name>
<accession>A0A2S5VRP0</accession>
<comment type="caution">
    <text evidence="1">The sequence shown here is derived from an EMBL/GenBank/DDBJ whole genome shotgun (WGS) entry which is preliminary data.</text>
</comment>
<reference evidence="1 2" key="1">
    <citation type="submission" date="2018-02" db="EMBL/GenBank/DDBJ databases">
        <title>Bacteriophage NCPPB3778 and a type I-E CRISPR drive the evolution of the US Biological Select Agent, Rathayibacter toxicus.</title>
        <authorList>
            <person name="Davis E.W.II."/>
            <person name="Tabima J.F."/>
            <person name="Weisberg A.J."/>
            <person name="Lopes L.D."/>
            <person name="Wiseman M.S."/>
            <person name="Wiseman M.S."/>
            <person name="Pupko T."/>
            <person name="Belcher M.S."/>
            <person name="Sechler A.J."/>
            <person name="Tancos M.A."/>
            <person name="Schroeder B.K."/>
            <person name="Murray T.D."/>
            <person name="Luster D.G."/>
            <person name="Schneider W.L."/>
            <person name="Rogers E."/>
            <person name="Andreote F.D."/>
            <person name="Grunwald N.J."/>
            <person name="Putnam M.L."/>
            <person name="Chang J.H."/>
        </authorList>
    </citation>
    <scope>NUCLEOTIDE SEQUENCE [LARGE SCALE GENOMIC DNA]</scope>
    <source>
        <strain evidence="1 2">AY1B3</strain>
    </source>
</reference>
<evidence type="ECO:0000313" key="2">
    <source>
        <dbReference type="Proteomes" id="UP000239241"/>
    </source>
</evidence>